<evidence type="ECO:0000256" key="5">
    <source>
        <dbReference type="ARBA" id="ARBA00022737"/>
    </source>
</evidence>
<dbReference type="FunFam" id="3.40.50.10490:FF:000033">
    <property type="entry name" value="Glucokinase regulatory protein"/>
    <property type="match status" value="1"/>
</dbReference>
<protein>
    <recommendedName>
        <fullName evidence="11">Glucokinase regulatory protein</fullName>
    </recommendedName>
</protein>
<dbReference type="GO" id="GO:0042593">
    <property type="term" value="P:glucose homeostasis"/>
    <property type="evidence" value="ECO:0007669"/>
    <property type="project" value="TreeGrafter"/>
</dbReference>
<dbReference type="GO" id="GO:0005654">
    <property type="term" value="C:nucleoplasm"/>
    <property type="evidence" value="ECO:0007669"/>
    <property type="project" value="TreeGrafter"/>
</dbReference>
<feature type="region of interest" description="Disordered" evidence="12">
    <location>
        <begin position="1"/>
        <end position="45"/>
    </location>
</feature>
<dbReference type="SUPFAM" id="SSF53697">
    <property type="entry name" value="SIS domain"/>
    <property type="match status" value="2"/>
</dbReference>
<dbReference type="InterPro" id="IPR005486">
    <property type="entry name" value="Glucokinase_regulatory_CS"/>
</dbReference>
<feature type="compositionally biased region" description="Basic and acidic residues" evidence="12">
    <location>
        <begin position="32"/>
        <end position="45"/>
    </location>
</feature>
<evidence type="ECO:0000256" key="11">
    <source>
        <dbReference type="ARBA" id="ARBA00073034"/>
    </source>
</evidence>
<dbReference type="InterPro" id="IPR046348">
    <property type="entry name" value="SIS_dom_sf"/>
</dbReference>
<dbReference type="GO" id="GO:0005829">
    <property type="term" value="C:cytosol"/>
    <property type="evidence" value="ECO:0007669"/>
    <property type="project" value="TreeGrafter"/>
</dbReference>
<dbReference type="PROSITE" id="PS01272">
    <property type="entry name" value="GCKR"/>
    <property type="match status" value="1"/>
</dbReference>
<dbReference type="FunFam" id="3.40.50.12620:FF:000001">
    <property type="entry name" value="Glucokinase regulatory protein"/>
    <property type="match status" value="1"/>
</dbReference>
<sequence length="683" mass="75717">MSRKRHQGAERGSKELEGTARSSKGKVGEGAQRNRNEQEGSERSWKTLCSLSLTKDVIGSKDIPTMRGTRKYKHVIETPDPGKWELAGYEETLPISEKSNPITRELDKADPIQLVQLLKDCDAEIFQEEDDNLVHYQRLYSESVLRTVADIANRVQEVLKNPEDGLIVLSGCGTSGRLAMLLANSFNRLLKGLHKTPCYSYIISGGDRSIVSSQEAPEDNAMMGEEELKKVCEGKRKVVYIGISCGLSAPFIAGQLDYCMRKLDTFLPVLVGFNPVNMARNDTIEGWQFTFRKVAERMQNLQDTQQAFILNPAVGPEGVSGSSRMKGGSATKILLETLFLFAHKAESNVAVTEGCLLEILRTYERAHKVTYSQSKKIAALMKQSATSLQKKGHLYIVGWGTLGVMGIMDAVECVPTFHAEWDDVRSFINGGYKTLENKEGDIGSTGPEFAISHEDFVKSVLPSLSETDTVLFIFTLDDDLSEVEKMVTQVKEKTSNVYAISHAIAGQYMPNSTKKMIPNIIGVTWPILFLEYEGAFIQKFQRELSTKWILNTVTTGAHVLKGKIFRNFMVDFKIGSSKLFQRAVTVLQRVTGHSQQRCTEALLQSIYGTQALCDQVKNAAISKHVEEAALKDKVLPTAIIILLRNCTLQESSARLQVSPTIRAAIESSLNIPGRKRVGEGGTK</sequence>
<feature type="non-terminal residue" evidence="14">
    <location>
        <position position="683"/>
    </location>
</feature>
<dbReference type="InterPro" id="IPR054017">
    <property type="entry name" value="GKRP_SIS_2"/>
</dbReference>
<gene>
    <name evidence="14" type="ORF">PECUL_23A010172</name>
</gene>
<feature type="domain" description="SIS" evidence="13">
    <location>
        <begin position="155"/>
        <end position="348"/>
    </location>
</feature>
<evidence type="ECO:0000256" key="4">
    <source>
        <dbReference type="ARBA" id="ARBA00022490"/>
    </source>
</evidence>
<dbReference type="GO" id="GO:0019210">
    <property type="term" value="F:kinase inhibitor activity"/>
    <property type="evidence" value="ECO:0007669"/>
    <property type="project" value="UniProtKB-ARBA"/>
</dbReference>
<dbReference type="PANTHER" id="PTHR10088:SF4">
    <property type="entry name" value="GLUCOKINASE REGULATORY PROTEIN"/>
    <property type="match status" value="1"/>
</dbReference>
<dbReference type="GO" id="GO:0019899">
    <property type="term" value="F:enzyme binding"/>
    <property type="evidence" value="ECO:0007669"/>
    <property type="project" value="TreeGrafter"/>
</dbReference>
<dbReference type="GO" id="GO:0005739">
    <property type="term" value="C:mitochondrion"/>
    <property type="evidence" value="ECO:0007669"/>
    <property type="project" value="UniProtKB-SubCell"/>
</dbReference>
<dbReference type="Pfam" id="PF20741">
    <property type="entry name" value="GKRP-like_C"/>
    <property type="match status" value="1"/>
</dbReference>
<evidence type="ECO:0000256" key="7">
    <source>
        <dbReference type="ARBA" id="ARBA00023242"/>
    </source>
</evidence>
<evidence type="ECO:0000313" key="14">
    <source>
        <dbReference type="EMBL" id="CAH2245362.1"/>
    </source>
</evidence>
<organism evidence="14 15">
    <name type="scientific">Pelobates cultripes</name>
    <name type="common">Western spadefoot toad</name>
    <dbReference type="NCBI Taxonomy" id="61616"/>
    <lineage>
        <taxon>Eukaryota</taxon>
        <taxon>Metazoa</taxon>
        <taxon>Chordata</taxon>
        <taxon>Craniata</taxon>
        <taxon>Vertebrata</taxon>
        <taxon>Euteleostomi</taxon>
        <taxon>Amphibia</taxon>
        <taxon>Batrachia</taxon>
        <taxon>Anura</taxon>
        <taxon>Pelobatoidea</taxon>
        <taxon>Pelobatidae</taxon>
        <taxon>Pelobates</taxon>
    </lineage>
</organism>
<proteinExistence type="inferred from homology"/>
<evidence type="ECO:0000256" key="8">
    <source>
        <dbReference type="ARBA" id="ARBA00023277"/>
    </source>
</evidence>
<comment type="similarity">
    <text evidence="9">Belongs to the GCKR family.</text>
</comment>
<accession>A0AAD1R8S4</accession>
<evidence type="ECO:0000256" key="1">
    <source>
        <dbReference type="ARBA" id="ARBA00004123"/>
    </source>
</evidence>
<keyword evidence="5" id="KW-0677">Repeat</keyword>
<dbReference type="Gene3D" id="1.10.8.1080">
    <property type="match status" value="1"/>
</dbReference>
<dbReference type="PROSITE" id="PS51464">
    <property type="entry name" value="SIS"/>
    <property type="match status" value="2"/>
</dbReference>
<dbReference type="GO" id="GO:0009750">
    <property type="term" value="P:response to fructose"/>
    <property type="evidence" value="ECO:0007669"/>
    <property type="project" value="TreeGrafter"/>
</dbReference>
<evidence type="ECO:0000256" key="3">
    <source>
        <dbReference type="ARBA" id="ARBA00004496"/>
    </source>
</evidence>
<dbReference type="EMBL" id="OW240913">
    <property type="protein sequence ID" value="CAH2245362.1"/>
    <property type="molecule type" value="Genomic_DNA"/>
</dbReference>
<evidence type="ECO:0000256" key="2">
    <source>
        <dbReference type="ARBA" id="ARBA00004173"/>
    </source>
</evidence>
<evidence type="ECO:0000313" key="15">
    <source>
        <dbReference type="Proteomes" id="UP001295444"/>
    </source>
</evidence>
<dbReference type="InterPro" id="IPR040190">
    <property type="entry name" value="MURQ/GCKR"/>
</dbReference>
<dbReference type="PANTHER" id="PTHR10088">
    <property type="entry name" value="GLUCOKINASE REGULATORY PROTEIN"/>
    <property type="match status" value="1"/>
</dbReference>
<dbReference type="AlphaFoldDB" id="A0AAD1R8S4"/>
<dbReference type="InterPro" id="IPR001347">
    <property type="entry name" value="SIS_dom"/>
</dbReference>
<comment type="subcellular location">
    <subcellularLocation>
        <location evidence="3">Cytoplasm</location>
    </subcellularLocation>
    <subcellularLocation>
        <location evidence="2">Mitochondrion</location>
    </subcellularLocation>
    <subcellularLocation>
        <location evidence="1">Nucleus</location>
    </subcellularLocation>
</comment>
<dbReference type="Gene3D" id="3.40.50.10490">
    <property type="entry name" value="Glucose-6-phosphate isomerase like protein, domain 1"/>
    <property type="match status" value="1"/>
</dbReference>
<dbReference type="Pfam" id="PF22645">
    <property type="entry name" value="GKRP_SIS_N"/>
    <property type="match status" value="1"/>
</dbReference>
<dbReference type="Pfam" id="PF22198">
    <property type="entry name" value="GKRP_SIS_2"/>
    <property type="match status" value="1"/>
</dbReference>
<name>A0AAD1R8S4_PELCU</name>
<keyword evidence="15" id="KW-1185">Reference proteome</keyword>
<keyword evidence="8" id="KW-0119">Carbohydrate metabolism</keyword>
<evidence type="ECO:0000256" key="9">
    <source>
        <dbReference type="ARBA" id="ARBA00060904"/>
    </source>
</evidence>
<evidence type="ECO:0000259" key="13">
    <source>
        <dbReference type="PROSITE" id="PS51464"/>
    </source>
</evidence>
<reference evidence="14" key="1">
    <citation type="submission" date="2022-03" db="EMBL/GenBank/DDBJ databases">
        <authorList>
            <person name="Alioto T."/>
            <person name="Alioto T."/>
            <person name="Gomez Garrido J."/>
        </authorList>
    </citation>
    <scope>NUCLEOTIDE SEQUENCE</scope>
</reference>
<keyword evidence="7" id="KW-0539">Nucleus</keyword>
<evidence type="ECO:0000256" key="6">
    <source>
        <dbReference type="ARBA" id="ARBA00023128"/>
    </source>
</evidence>
<evidence type="ECO:0000256" key="12">
    <source>
        <dbReference type="SAM" id="MobiDB-lite"/>
    </source>
</evidence>
<dbReference type="GO" id="GO:0030246">
    <property type="term" value="F:carbohydrate binding"/>
    <property type="evidence" value="ECO:0007669"/>
    <property type="project" value="TreeGrafter"/>
</dbReference>
<dbReference type="Gene3D" id="3.40.50.12620">
    <property type="match status" value="1"/>
</dbReference>
<evidence type="ECO:0000256" key="10">
    <source>
        <dbReference type="ARBA" id="ARBA00065019"/>
    </source>
</evidence>
<dbReference type="GO" id="GO:0070095">
    <property type="term" value="F:fructose-6-phosphate binding"/>
    <property type="evidence" value="ECO:0007669"/>
    <property type="project" value="TreeGrafter"/>
</dbReference>
<keyword evidence="4" id="KW-0963">Cytoplasm</keyword>
<dbReference type="GO" id="GO:1901135">
    <property type="term" value="P:carbohydrate derivative metabolic process"/>
    <property type="evidence" value="ECO:0007669"/>
    <property type="project" value="InterPro"/>
</dbReference>
<feature type="domain" description="SIS" evidence="13">
    <location>
        <begin position="384"/>
        <end position="563"/>
    </location>
</feature>
<dbReference type="Proteomes" id="UP001295444">
    <property type="component" value="Chromosome 02"/>
</dbReference>
<comment type="subunit">
    <text evidence="10">Interacts (fructose 6-phosphate bound form) with GCK.</text>
</comment>
<dbReference type="FunFam" id="1.10.8.1080:FF:000002">
    <property type="entry name" value="Glucokinase regulatory protein"/>
    <property type="match status" value="1"/>
</dbReference>
<keyword evidence="6" id="KW-0496">Mitochondrion</keyword>
<feature type="compositionally biased region" description="Basic and acidic residues" evidence="12">
    <location>
        <begin position="7"/>
        <end position="18"/>
    </location>
</feature>